<comment type="caution">
    <text evidence="2">The sequence shown here is derived from an EMBL/GenBank/DDBJ whole genome shotgun (WGS) entry which is preliminary data.</text>
</comment>
<accession>A0ABW2JSF8</accession>
<dbReference type="InterPro" id="IPR044060">
    <property type="entry name" value="Bacterial_rp_domain"/>
</dbReference>
<organism evidence="2 3">
    <name type="scientific">Streptomyces monticola</name>
    <dbReference type="NCBI Taxonomy" id="2666263"/>
    <lineage>
        <taxon>Bacteria</taxon>
        <taxon>Bacillati</taxon>
        <taxon>Actinomycetota</taxon>
        <taxon>Actinomycetes</taxon>
        <taxon>Kitasatosporales</taxon>
        <taxon>Streptomycetaceae</taxon>
        <taxon>Streptomyces</taxon>
    </lineage>
</organism>
<name>A0ABW2JSF8_9ACTN</name>
<evidence type="ECO:0000313" key="2">
    <source>
        <dbReference type="EMBL" id="MFC7308908.1"/>
    </source>
</evidence>
<feature type="domain" description="Bacterial repeat" evidence="1">
    <location>
        <begin position="5"/>
        <end position="54"/>
    </location>
</feature>
<dbReference type="EMBL" id="JBHTCF010000018">
    <property type="protein sequence ID" value="MFC7308908.1"/>
    <property type="molecule type" value="Genomic_DNA"/>
</dbReference>
<evidence type="ECO:0000313" key="3">
    <source>
        <dbReference type="Proteomes" id="UP001596523"/>
    </source>
</evidence>
<proteinExistence type="predicted"/>
<dbReference type="RefSeq" id="WP_381837336.1">
    <property type="nucleotide sequence ID" value="NZ_JBHTCF010000018.1"/>
</dbReference>
<dbReference type="Pfam" id="PF18998">
    <property type="entry name" value="Flg_new_2"/>
    <property type="match status" value="1"/>
</dbReference>
<dbReference type="Proteomes" id="UP001596523">
    <property type="component" value="Unassembled WGS sequence"/>
</dbReference>
<evidence type="ECO:0000259" key="1">
    <source>
        <dbReference type="Pfam" id="PF18998"/>
    </source>
</evidence>
<protein>
    <recommendedName>
        <fullName evidence="1">Bacterial repeat domain-containing protein</fullName>
    </recommendedName>
</protein>
<sequence length="55" mass="6137">MRAPYRPGSRVTVEANPKRGHRLTGWTLDGKRLKSRSARLAIGMSKARTLTPVFS</sequence>
<gene>
    <name evidence="2" type="ORF">ACFQVC_32440</name>
</gene>
<keyword evidence="3" id="KW-1185">Reference proteome</keyword>
<reference evidence="3" key="1">
    <citation type="journal article" date="2019" name="Int. J. Syst. Evol. Microbiol.">
        <title>The Global Catalogue of Microorganisms (GCM) 10K type strain sequencing project: providing services to taxonomists for standard genome sequencing and annotation.</title>
        <authorList>
            <consortium name="The Broad Institute Genomics Platform"/>
            <consortium name="The Broad Institute Genome Sequencing Center for Infectious Disease"/>
            <person name="Wu L."/>
            <person name="Ma J."/>
        </authorList>
    </citation>
    <scope>NUCLEOTIDE SEQUENCE [LARGE SCALE GENOMIC DNA]</scope>
    <source>
        <strain evidence="3">SYNS20</strain>
    </source>
</reference>